<reference evidence="8 9" key="1">
    <citation type="submission" date="2011-11" db="EMBL/GenBank/DDBJ databases">
        <title>The Genome Sequence of Dialister succinatiphilus YIT 11850.</title>
        <authorList>
            <consortium name="The Broad Institute Genome Sequencing Platform"/>
            <person name="Earl A."/>
            <person name="Ward D."/>
            <person name="Feldgarden M."/>
            <person name="Gevers D."/>
            <person name="Morotomi M."/>
            <person name="Young S.K."/>
            <person name="Zeng Q."/>
            <person name="Gargeya S."/>
            <person name="Fitzgerald M."/>
            <person name="Haas B."/>
            <person name="Abouelleil A."/>
            <person name="Alvarado L."/>
            <person name="Arachchi H.M."/>
            <person name="Berlin A."/>
            <person name="Brown A."/>
            <person name="Chapman S.B."/>
            <person name="Dunbar C."/>
            <person name="Gearin G."/>
            <person name="Goldberg J."/>
            <person name="Griggs A."/>
            <person name="Gujja S."/>
            <person name="Heiman D."/>
            <person name="Howarth C."/>
            <person name="Lui A."/>
            <person name="MacDonald P.J.P."/>
            <person name="Montmayeur A."/>
            <person name="Murphy C."/>
            <person name="Neiman D."/>
            <person name="Pearson M."/>
            <person name="Priest M."/>
            <person name="Roberts A."/>
            <person name="Saif S."/>
            <person name="Shea T."/>
            <person name="Sisk P."/>
            <person name="Stolte C."/>
            <person name="Sykes S."/>
            <person name="Wortman J."/>
            <person name="Nusbaum C."/>
            <person name="Birren B."/>
        </authorList>
    </citation>
    <scope>NUCLEOTIDE SEQUENCE [LARGE SCALE GENOMIC DNA]</scope>
    <source>
        <strain evidence="8 9">YIT 11850</strain>
    </source>
</reference>
<dbReference type="Proteomes" id="UP000003277">
    <property type="component" value="Unassembled WGS sequence"/>
</dbReference>
<dbReference type="AlphaFoldDB" id="H1D297"/>
<dbReference type="GO" id="GO:0005737">
    <property type="term" value="C:cytoplasm"/>
    <property type="evidence" value="ECO:0007669"/>
    <property type="project" value="TreeGrafter"/>
</dbReference>
<dbReference type="CDD" id="cd02947">
    <property type="entry name" value="TRX_family"/>
    <property type="match status" value="1"/>
</dbReference>
<keyword evidence="4" id="KW-0249">Electron transport</keyword>
<comment type="caution">
    <text evidence="8">The sequence shown here is derived from an EMBL/GenBank/DDBJ whole genome shotgun (WGS) entry which is preliminary data.</text>
</comment>
<dbReference type="SUPFAM" id="SSF52833">
    <property type="entry name" value="Thioredoxin-like"/>
    <property type="match status" value="1"/>
</dbReference>
<comment type="similarity">
    <text evidence="1">Belongs to the thioredoxin family.</text>
</comment>
<dbReference type="GO" id="GO:0015035">
    <property type="term" value="F:protein-disulfide reductase activity"/>
    <property type="evidence" value="ECO:0007669"/>
    <property type="project" value="TreeGrafter"/>
</dbReference>
<feature type="domain" description="Thioredoxin" evidence="7">
    <location>
        <begin position="1"/>
        <end position="105"/>
    </location>
</feature>
<dbReference type="Gene3D" id="3.40.30.10">
    <property type="entry name" value="Glutaredoxin"/>
    <property type="match status" value="1"/>
</dbReference>
<dbReference type="HOGENOM" id="CLU_090389_10_4_9"/>
<sequence length="105" mass="11786">MMAPITGTANIDKVLTEGDVILGFSAPWCGYCRRLRPMVEKLSGEIETPIYGINVDEDEEIAKRYEVETIPTLIYFHEGKPVNRIIGYGNVGYNDLKSFVEKASQ</sequence>
<dbReference type="PATRIC" id="fig|742743.3.peg.1763"/>
<dbReference type="PANTHER" id="PTHR45663">
    <property type="entry name" value="GEO12009P1"/>
    <property type="match status" value="1"/>
</dbReference>
<evidence type="ECO:0000313" key="8">
    <source>
        <dbReference type="EMBL" id="EHO62363.1"/>
    </source>
</evidence>
<evidence type="ECO:0000256" key="4">
    <source>
        <dbReference type="ARBA" id="ARBA00022982"/>
    </source>
</evidence>
<dbReference type="STRING" id="742743.HMPREF9453_01735"/>
<dbReference type="PANTHER" id="PTHR45663:SF11">
    <property type="entry name" value="GEO12009P1"/>
    <property type="match status" value="1"/>
</dbReference>
<dbReference type="InterPro" id="IPR013766">
    <property type="entry name" value="Thioredoxin_domain"/>
</dbReference>
<protein>
    <recommendedName>
        <fullName evidence="2">Thioredoxin</fullName>
    </recommendedName>
</protein>
<dbReference type="Pfam" id="PF00085">
    <property type="entry name" value="Thioredoxin"/>
    <property type="match status" value="1"/>
</dbReference>
<dbReference type="eggNOG" id="COG0526">
    <property type="taxonomic scope" value="Bacteria"/>
</dbReference>
<gene>
    <name evidence="8" type="ORF">HMPREF9453_01735</name>
</gene>
<evidence type="ECO:0000256" key="3">
    <source>
        <dbReference type="ARBA" id="ARBA00022448"/>
    </source>
</evidence>
<dbReference type="InterPro" id="IPR017937">
    <property type="entry name" value="Thioredoxin_CS"/>
</dbReference>
<dbReference type="PROSITE" id="PS00194">
    <property type="entry name" value="THIOREDOXIN_1"/>
    <property type="match status" value="1"/>
</dbReference>
<evidence type="ECO:0000256" key="6">
    <source>
        <dbReference type="ARBA" id="ARBA00023284"/>
    </source>
</evidence>
<evidence type="ECO:0000313" key="9">
    <source>
        <dbReference type="Proteomes" id="UP000003277"/>
    </source>
</evidence>
<evidence type="ECO:0000256" key="1">
    <source>
        <dbReference type="ARBA" id="ARBA00008987"/>
    </source>
</evidence>
<keyword evidence="9" id="KW-1185">Reference proteome</keyword>
<evidence type="ECO:0000256" key="2">
    <source>
        <dbReference type="ARBA" id="ARBA00020570"/>
    </source>
</evidence>
<organism evidence="8 9">
    <name type="scientific">Dialister succinatiphilus YIT 11850</name>
    <dbReference type="NCBI Taxonomy" id="742743"/>
    <lineage>
        <taxon>Bacteria</taxon>
        <taxon>Bacillati</taxon>
        <taxon>Bacillota</taxon>
        <taxon>Negativicutes</taxon>
        <taxon>Veillonellales</taxon>
        <taxon>Veillonellaceae</taxon>
        <taxon>Dialister</taxon>
    </lineage>
</organism>
<dbReference type="GeneID" id="98910597"/>
<dbReference type="PRINTS" id="PR00421">
    <property type="entry name" value="THIOREDOXIN"/>
</dbReference>
<dbReference type="OrthoDB" id="9790390at2"/>
<name>H1D297_9FIRM</name>
<keyword evidence="3" id="KW-0813">Transport</keyword>
<dbReference type="InterPro" id="IPR036249">
    <property type="entry name" value="Thioredoxin-like_sf"/>
</dbReference>
<evidence type="ECO:0000259" key="7">
    <source>
        <dbReference type="PROSITE" id="PS51352"/>
    </source>
</evidence>
<dbReference type="EMBL" id="ADLT01000054">
    <property type="protein sequence ID" value="EHO62363.1"/>
    <property type="molecule type" value="Genomic_DNA"/>
</dbReference>
<evidence type="ECO:0000256" key="5">
    <source>
        <dbReference type="ARBA" id="ARBA00023157"/>
    </source>
</evidence>
<proteinExistence type="inferred from homology"/>
<keyword evidence="5" id="KW-1015">Disulfide bond</keyword>
<dbReference type="PROSITE" id="PS51352">
    <property type="entry name" value="THIOREDOXIN_2"/>
    <property type="match status" value="1"/>
</dbReference>
<dbReference type="RefSeq" id="WP_008860229.1">
    <property type="nucleotide sequence ID" value="NZ_JH591188.1"/>
</dbReference>
<accession>H1D297</accession>
<keyword evidence="6" id="KW-0676">Redox-active center</keyword>